<feature type="domain" description="SnoaL-like" evidence="1">
    <location>
        <begin position="59"/>
        <end position="154"/>
    </location>
</feature>
<evidence type="ECO:0000313" key="3">
    <source>
        <dbReference type="Proteomes" id="UP000184212"/>
    </source>
</evidence>
<dbReference type="Pfam" id="PF12680">
    <property type="entry name" value="SnoaL_2"/>
    <property type="match status" value="1"/>
</dbReference>
<proteinExistence type="predicted"/>
<keyword evidence="3" id="KW-1185">Reference proteome</keyword>
<organism evidence="2 3">
    <name type="scientific">Chryseolinea serpens</name>
    <dbReference type="NCBI Taxonomy" id="947013"/>
    <lineage>
        <taxon>Bacteria</taxon>
        <taxon>Pseudomonadati</taxon>
        <taxon>Bacteroidota</taxon>
        <taxon>Cytophagia</taxon>
        <taxon>Cytophagales</taxon>
        <taxon>Fulvivirgaceae</taxon>
        <taxon>Chryseolinea</taxon>
    </lineage>
</organism>
<reference evidence="2 3" key="1">
    <citation type="submission" date="2016-11" db="EMBL/GenBank/DDBJ databases">
        <authorList>
            <person name="Jaros S."/>
            <person name="Januszkiewicz K."/>
            <person name="Wedrychowicz H."/>
        </authorList>
    </citation>
    <scope>NUCLEOTIDE SEQUENCE [LARGE SCALE GENOMIC DNA]</scope>
    <source>
        <strain evidence="2 3">DSM 24574</strain>
    </source>
</reference>
<protein>
    <submittedName>
        <fullName evidence="2">Predicted SnoaL-like aldol condensation-catalyzing enzyme</fullName>
    </submittedName>
</protein>
<evidence type="ECO:0000313" key="2">
    <source>
        <dbReference type="EMBL" id="SHH48181.1"/>
    </source>
</evidence>
<dbReference type="RefSeq" id="WP_073137487.1">
    <property type="nucleotide sequence ID" value="NZ_FQWQ01000003.1"/>
</dbReference>
<dbReference type="Proteomes" id="UP000184212">
    <property type="component" value="Unassembled WGS sequence"/>
</dbReference>
<dbReference type="EMBL" id="FQWQ01000003">
    <property type="protein sequence ID" value="SHH48181.1"/>
    <property type="molecule type" value="Genomic_DNA"/>
</dbReference>
<dbReference type="SUPFAM" id="SSF54427">
    <property type="entry name" value="NTF2-like"/>
    <property type="match status" value="1"/>
</dbReference>
<name>A0A1M5TBX2_9BACT</name>
<dbReference type="InterPro" id="IPR009959">
    <property type="entry name" value="Cyclase_SnoaL-like"/>
</dbReference>
<dbReference type="InterPro" id="IPR032710">
    <property type="entry name" value="NTF2-like_dom_sf"/>
</dbReference>
<accession>A0A1M5TBX2</accession>
<evidence type="ECO:0000259" key="1">
    <source>
        <dbReference type="Pfam" id="PF12680"/>
    </source>
</evidence>
<gene>
    <name evidence="2" type="ORF">SAMN04488109_3976</name>
</gene>
<dbReference type="Gene3D" id="3.10.450.50">
    <property type="match status" value="1"/>
</dbReference>
<dbReference type="InterPro" id="IPR037401">
    <property type="entry name" value="SnoaL-like"/>
</dbReference>
<dbReference type="PANTHER" id="PTHR38436:SF1">
    <property type="entry name" value="ESTER CYCLASE"/>
    <property type="match status" value="1"/>
</dbReference>
<dbReference type="AlphaFoldDB" id="A0A1M5TBX2"/>
<dbReference type="GO" id="GO:0030638">
    <property type="term" value="P:polyketide metabolic process"/>
    <property type="evidence" value="ECO:0007669"/>
    <property type="project" value="InterPro"/>
</dbReference>
<dbReference type="PANTHER" id="PTHR38436">
    <property type="entry name" value="POLYKETIDE CYCLASE SNOAL-LIKE DOMAIN"/>
    <property type="match status" value="1"/>
</dbReference>
<sequence>MKNKLLFLSTAFVLSLILPISCGKNKLDVRAQVTIDSLKREMTVLSDSRNQLEANKKLVADFYQKLFGDKDTAAIDAYLGDTYIQHNPMLPDGKDALKQGAAQWFKNAPKEKIDIQHLSADGDLVYIHTKSTQGGKTASIIDIFRVKDNKIVEHWDVIQTVPEKSANAHPMF</sequence>